<name>A0ABW5WX04_9STAP</name>
<evidence type="ECO:0000313" key="1">
    <source>
        <dbReference type="EMBL" id="MFD2829964.1"/>
    </source>
</evidence>
<sequence length="220" mass="26230">MDKPKLVLKGEMHNKSLHFNDTNAPWCVYYKQGTMSEDGYVSTIFDEPETFDLKESSHLDDLDIIDLDFLLDFFVLTSDDTKTYIFQYTSRKFFNIEEINPSTFEIPLESIHYFTNEDILDILFYHPDDINFPSDMYDFPYGINEFFKYLFDLKTSVYKTSIFENPQYQPFSDAFLKFMKEYNIELDSSKETEMTAASVFIVRKYFNTDWKAIYSHISNR</sequence>
<dbReference type="Proteomes" id="UP001597519">
    <property type="component" value="Unassembled WGS sequence"/>
</dbReference>
<accession>A0ABW5WX04</accession>
<dbReference type="EMBL" id="JBHUOQ010000001">
    <property type="protein sequence ID" value="MFD2829964.1"/>
    <property type="molecule type" value="Genomic_DNA"/>
</dbReference>
<gene>
    <name evidence="1" type="ORF">ACFSX4_05735</name>
</gene>
<protein>
    <submittedName>
        <fullName evidence="1">Uncharacterized protein</fullName>
    </submittedName>
</protein>
<dbReference type="RefSeq" id="WP_377772442.1">
    <property type="nucleotide sequence ID" value="NZ_JBHUOQ010000001.1"/>
</dbReference>
<organism evidence="1 2">
    <name type="scientific">Corticicoccus populi</name>
    <dbReference type="NCBI Taxonomy" id="1812821"/>
    <lineage>
        <taxon>Bacteria</taxon>
        <taxon>Bacillati</taxon>
        <taxon>Bacillota</taxon>
        <taxon>Bacilli</taxon>
        <taxon>Bacillales</taxon>
        <taxon>Staphylococcaceae</taxon>
        <taxon>Corticicoccus</taxon>
    </lineage>
</organism>
<keyword evidence="2" id="KW-1185">Reference proteome</keyword>
<evidence type="ECO:0000313" key="2">
    <source>
        <dbReference type="Proteomes" id="UP001597519"/>
    </source>
</evidence>
<comment type="caution">
    <text evidence="1">The sequence shown here is derived from an EMBL/GenBank/DDBJ whole genome shotgun (WGS) entry which is preliminary data.</text>
</comment>
<reference evidence="2" key="1">
    <citation type="journal article" date="2019" name="Int. J. Syst. Evol. Microbiol.">
        <title>The Global Catalogue of Microorganisms (GCM) 10K type strain sequencing project: providing services to taxonomists for standard genome sequencing and annotation.</title>
        <authorList>
            <consortium name="The Broad Institute Genomics Platform"/>
            <consortium name="The Broad Institute Genome Sequencing Center for Infectious Disease"/>
            <person name="Wu L."/>
            <person name="Ma J."/>
        </authorList>
    </citation>
    <scope>NUCLEOTIDE SEQUENCE [LARGE SCALE GENOMIC DNA]</scope>
    <source>
        <strain evidence="2">KCTC 33575</strain>
    </source>
</reference>
<proteinExistence type="predicted"/>